<organism evidence="2 3">
    <name type="scientific">Undibacterium flavidum</name>
    <dbReference type="NCBI Taxonomy" id="2762297"/>
    <lineage>
        <taxon>Bacteria</taxon>
        <taxon>Pseudomonadati</taxon>
        <taxon>Pseudomonadota</taxon>
        <taxon>Betaproteobacteria</taxon>
        <taxon>Burkholderiales</taxon>
        <taxon>Oxalobacteraceae</taxon>
        <taxon>Undibacterium</taxon>
    </lineage>
</organism>
<keyword evidence="3" id="KW-1185">Reference proteome</keyword>
<evidence type="ECO:0000256" key="1">
    <source>
        <dbReference type="SAM" id="Phobius"/>
    </source>
</evidence>
<dbReference type="RefSeq" id="WP_186943254.1">
    <property type="nucleotide sequence ID" value="NZ_JACOGA010000017.1"/>
</dbReference>
<keyword evidence="1" id="KW-1133">Transmembrane helix</keyword>
<reference evidence="2 3" key="1">
    <citation type="submission" date="2020-08" db="EMBL/GenBank/DDBJ databases">
        <title>Novel species isolated from subtropical streams in China.</title>
        <authorList>
            <person name="Lu H."/>
        </authorList>
    </citation>
    <scope>NUCLEOTIDE SEQUENCE [LARGE SCALE GENOMIC DNA]</scope>
    <source>
        <strain evidence="2 3">LX15W</strain>
    </source>
</reference>
<dbReference type="PANTHER" id="PTHR34351:SF1">
    <property type="entry name" value="SLR1927 PROTEIN"/>
    <property type="match status" value="1"/>
</dbReference>
<keyword evidence="1" id="KW-0472">Membrane</keyword>
<dbReference type="PANTHER" id="PTHR34351">
    <property type="entry name" value="SLR1927 PROTEIN-RELATED"/>
    <property type="match status" value="1"/>
</dbReference>
<dbReference type="EMBL" id="JACOGA010000017">
    <property type="protein sequence ID" value="MBC3875283.1"/>
    <property type="molecule type" value="Genomic_DNA"/>
</dbReference>
<gene>
    <name evidence="2" type="ORF">H8K55_16970</name>
</gene>
<sequence>MRQKLRSLIKRIVLLEKSPEAGEVVLKQRRVFTLPNQPGLVYAGMLIVLLLTSTNYNLNLGFGMTYLLAGLAAVNALFTFRNLAYLRLRAAQGDSIFAGEVAEFPISIHNPQLLNRYAIHVGFLHKQAIEQIVDLAGESSITIKLRTLSQQRGYLPCPRIRLQTGFPLGLLRAWSTWLPASQILVYPAPELNPPPLPFGIDSHGSNTQSSGHEDFAGVRSYQSGDPLKHLSWKHIARVDLDAGGNLVSKQFAGASSGEIYLDFSALSPQLDLEQRISRMTSWVLEAERLQLDYGFRLATFNLAPAQGETHCQACLSALALYDLPVEKTGHSHA</sequence>
<comment type="caution">
    <text evidence="2">The sequence shown here is derived from an EMBL/GenBank/DDBJ whole genome shotgun (WGS) entry which is preliminary data.</text>
</comment>
<evidence type="ECO:0000313" key="3">
    <source>
        <dbReference type="Proteomes" id="UP000624279"/>
    </source>
</evidence>
<name>A0ABR6YFJ7_9BURK</name>
<keyword evidence="1" id="KW-0812">Transmembrane</keyword>
<dbReference type="Proteomes" id="UP000624279">
    <property type="component" value="Unassembled WGS sequence"/>
</dbReference>
<protein>
    <submittedName>
        <fullName evidence="2">DUF58 domain-containing protein</fullName>
    </submittedName>
</protein>
<feature type="transmembrane region" description="Helical" evidence="1">
    <location>
        <begin position="62"/>
        <end position="80"/>
    </location>
</feature>
<evidence type="ECO:0000313" key="2">
    <source>
        <dbReference type="EMBL" id="MBC3875283.1"/>
    </source>
</evidence>
<accession>A0ABR6YFJ7</accession>
<proteinExistence type="predicted"/>